<reference evidence="1 2" key="1">
    <citation type="journal article" date="2007" name="Nature">
        <title>Evolution of genes and genomes on the Drosophila phylogeny.</title>
        <authorList>
            <consortium name="Drosophila 12 Genomes Consortium"/>
            <person name="Clark A.G."/>
            <person name="Eisen M.B."/>
            <person name="Smith D.R."/>
            <person name="Bergman C.M."/>
            <person name="Oliver B."/>
            <person name="Markow T.A."/>
            <person name="Kaufman T.C."/>
            <person name="Kellis M."/>
            <person name="Gelbart W."/>
            <person name="Iyer V.N."/>
            <person name="Pollard D.A."/>
            <person name="Sackton T.B."/>
            <person name="Larracuente A.M."/>
            <person name="Singh N.D."/>
            <person name="Abad J.P."/>
            <person name="Abt D.N."/>
            <person name="Adryan B."/>
            <person name="Aguade M."/>
            <person name="Akashi H."/>
            <person name="Anderson W.W."/>
            <person name="Aquadro C.F."/>
            <person name="Ardell D.H."/>
            <person name="Arguello R."/>
            <person name="Artieri C.G."/>
            <person name="Barbash D.A."/>
            <person name="Barker D."/>
            <person name="Barsanti P."/>
            <person name="Batterham P."/>
            <person name="Batzoglou S."/>
            <person name="Begun D."/>
            <person name="Bhutkar A."/>
            <person name="Blanco E."/>
            <person name="Bosak S.A."/>
            <person name="Bradley R.K."/>
            <person name="Brand A.D."/>
            <person name="Brent M.R."/>
            <person name="Brooks A.N."/>
            <person name="Brown R.H."/>
            <person name="Butlin R.K."/>
            <person name="Caggese C."/>
            <person name="Calvi B.R."/>
            <person name="Bernardo de Carvalho A."/>
            <person name="Caspi A."/>
            <person name="Castrezana S."/>
            <person name="Celniker S.E."/>
            <person name="Chang J.L."/>
            <person name="Chapple C."/>
            <person name="Chatterji S."/>
            <person name="Chinwalla A."/>
            <person name="Civetta A."/>
            <person name="Clifton S.W."/>
            <person name="Comeron J.M."/>
            <person name="Costello J.C."/>
            <person name="Coyne J.A."/>
            <person name="Daub J."/>
            <person name="David R.G."/>
            <person name="Delcher A.L."/>
            <person name="Delehaunty K."/>
            <person name="Do C.B."/>
            <person name="Ebling H."/>
            <person name="Edwards K."/>
            <person name="Eickbush T."/>
            <person name="Evans J.D."/>
            <person name="Filipski A."/>
            <person name="Findeiss S."/>
            <person name="Freyhult E."/>
            <person name="Fulton L."/>
            <person name="Fulton R."/>
            <person name="Garcia A.C."/>
            <person name="Gardiner A."/>
            <person name="Garfield D.A."/>
            <person name="Garvin B.E."/>
            <person name="Gibson G."/>
            <person name="Gilbert D."/>
            <person name="Gnerre S."/>
            <person name="Godfrey J."/>
            <person name="Good R."/>
            <person name="Gotea V."/>
            <person name="Gravely B."/>
            <person name="Greenberg A.J."/>
            <person name="Griffiths-Jones S."/>
            <person name="Gross S."/>
            <person name="Guigo R."/>
            <person name="Gustafson E.A."/>
            <person name="Haerty W."/>
            <person name="Hahn M.W."/>
            <person name="Halligan D.L."/>
            <person name="Halpern A.L."/>
            <person name="Halter G.M."/>
            <person name="Han M.V."/>
            <person name="Heger A."/>
            <person name="Hillier L."/>
            <person name="Hinrichs A.S."/>
            <person name="Holmes I."/>
            <person name="Hoskins R.A."/>
            <person name="Hubisz M.J."/>
            <person name="Hultmark D."/>
            <person name="Huntley M.A."/>
            <person name="Jaffe D.B."/>
            <person name="Jagadeeshan S."/>
            <person name="Jeck W.R."/>
            <person name="Johnson J."/>
            <person name="Jones C.D."/>
            <person name="Jordan W.C."/>
            <person name="Karpen G.H."/>
            <person name="Kataoka E."/>
            <person name="Keightley P.D."/>
            <person name="Kheradpour P."/>
            <person name="Kirkness E.F."/>
            <person name="Koerich L.B."/>
            <person name="Kristiansen K."/>
            <person name="Kudrna D."/>
            <person name="Kulathinal R.J."/>
            <person name="Kumar S."/>
            <person name="Kwok R."/>
            <person name="Lander E."/>
            <person name="Langley C.H."/>
            <person name="Lapoint R."/>
            <person name="Lazzaro B.P."/>
            <person name="Lee S.J."/>
            <person name="Levesque L."/>
            <person name="Li R."/>
            <person name="Lin C.F."/>
            <person name="Lin M.F."/>
            <person name="Lindblad-Toh K."/>
            <person name="Llopart A."/>
            <person name="Long M."/>
            <person name="Low L."/>
            <person name="Lozovsky E."/>
            <person name="Lu J."/>
            <person name="Luo M."/>
            <person name="Machado C.A."/>
            <person name="Makalowski W."/>
            <person name="Marzo M."/>
            <person name="Matsuda M."/>
            <person name="Matzkin L."/>
            <person name="McAllister B."/>
            <person name="McBride C.S."/>
            <person name="McKernan B."/>
            <person name="McKernan K."/>
            <person name="Mendez-Lago M."/>
            <person name="Minx P."/>
            <person name="Mollenhauer M.U."/>
            <person name="Montooth K."/>
            <person name="Mount S.M."/>
            <person name="Mu X."/>
            <person name="Myers E."/>
            <person name="Negre B."/>
            <person name="Newfeld S."/>
            <person name="Nielsen R."/>
            <person name="Noor M.A."/>
            <person name="O'Grady P."/>
            <person name="Pachter L."/>
            <person name="Papaceit M."/>
            <person name="Parisi M.J."/>
            <person name="Parisi M."/>
            <person name="Parts L."/>
            <person name="Pedersen J.S."/>
            <person name="Pesole G."/>
            <person name="Phillippy A.M."/>
            <person name="Ponting C.P."/>
            <person name="Pop M."/>
            <person name="Porcelli D."/>
            <person name="Powell J.R."/>
            <person name="Prohaska S."/>
            <person name="Pruitt K."/>
            <person name="Puig M."/>
            <person name="Quesneville H."/>
            <person name="Ram K.R."/>
            <person name="Rand D."/>
            <person name="Rasmussen M.D."/>
            <person name="Reed L.K."/>
            <person name="Reenan R."/>
            <person name="Reily A."/>
            <person name="Remington K.A."/>
            <person name="Rieger T.T."/>
            <person name="Ritchie M.G."/>
            <person name="Robin C."/>
            <person name="Rogers Y.H."/>
            <person name="Rohde C."/>
            <person name="Rozas J."/>
            <person name="Rubenfield M.J."/>
            <person name="Ruiz A."/>
            <person name="Russo S."/>
            <person name="Salzberg S.L."/>
            <person name="Sanchez-Gracia A."/>
            <person name="Saranga D.J."/>
            <person name="Sato H."/>
            <person name="Schaeffer S.W."/>
            <person name="Schatz M.C."/>
            <person name="Schlenke T."/>
            <person name="Schwartz R."/>
            <person name="Segarra C."/>
            <person name="Singh R.S."/>
            <person name="Sirot L."/>
            <person name="Sirota M."/>
            <person name="Sisneros N.B."/>
            <person name="Smith C.D."/>
            <person name="Smith T.F."/>
            <person name="Spieth J."/>
            <person name="Stage D.E."/>
            <person name="Stark A."/>
            <person name="Stephan W."/>
            <person name="Strausberg R.L."/>
            <person name="Strempel S."/>
            <person name="Sturgill D."/>
            <person name="Sutton G."/>
            <person name="Sutton G.G."/>
            <person name="Tao W."/>
            <person name="Teichmann S."/>
            <person name="Tobari Y.N."/>
            <person name="Tomimura Y."/>
            <person name="Tsolas J.M."/>
            <person name="Valente V.L."/>
            <person name="Venter E."/>
            <person name="Venter J.C."/>
            <person name="Vicario S."/>
            <person name="Vieira F.G."/>
            <person name="Vilella A.J."/>
            <person name="Villasante A."/>
            <person name="Walenz B."/>
            <person name="Wang J."/>
            <person name="Wasserman M."/>
            <person name="Watts T."/>
            <person name="Wilson D."/>
            <person name="Wilson R.K."/>
            <person name="Wing R.A."/>
            <person name="Wolfner M.F."/>
            <person name="Wong A."/>
            <person name="Wong G.K."/>
            <person name="Wu C.I."/>
            <person name="Wu G."/>
            <person name="Yamamoto D."/>
            <person name="Yang H.P."/>
            <person name="Yang S.P."/>
            <person name="Yorke J.A."/>
            <person name="Yoshida K."/>
            <person name="Zdobnov E."/>
            <person name="Zhang P."/>
            <person name="Zhang Y."/>
            <person name="Zimin A.V."/>
            <person name="Baldwin J."/>
            <person name="Abdouelleil A."/>
            <person name="Abdulkadir J."/>
            <person name="Abebe A."/>
            <person name="Abera B."/>
            <person name="Abreu J."/>
            <person name="Acer S.C."/>
            <person name="Aftuck L."/>
            <person name="Alexander A."/>
            <person name="An P."/>
            <person name="Anderson E."/>
            <person name="Anderson S."/>
            <person name="Arachi H."/>
            <person name="Azer M."/>
            <person name="Bachantsang P."/>
            <person name="Barry A."/>
            <person name="Bayul T."/>
            <person name="Berlin A."/>
            <person name="Bessette D."/>
            <person name="Bloom T."/>
            <person name="Blye J."/>
            <person name="Boguslavskiy L."/>
            <person name="Bonnet C."/>
            <person name="Boukhgalter B."/>
            <person name="Bourzgui I."/>
            <person name="Brown A."/>
            <person name="Cahill P."/>
            <person name="Channer S."/>
            <person name="Cheshatsang Y."/>
            <person name="Chuda L."/>
            <person name="Citroen M."/>
            <person name="Collymore A."/>
            <person name="Cooke P."/>
            <person name="Costello M."/>
            <person name="D'Aco K."/>
            <person name="Daza R."/>
            <person name="De Haan G."/>
            <person name="DeGray S."/>
            <person name="DeMaso C."/>
            <person name="Dhargay N."/>
            <person name="Dooley K."/>
            <person name="Dooley E."/>
            <person name="Doricent M."/>
            <person name="Dorje P."/>
            <person name="Dorjee K."/>
            <person name="Dupes A."/>
            <person name="Elong R."/>
            <person name="Falk J."/>
            <person name="Farina A."/>
            <person name="Faro S."/>
            <person name="Ferguson D."/>
            <person name="Fisher S."/>
            <person name="Foley C.D."/>
            <person name="Franke A."/>
            <person name="Friedrich D."/>
            <person name="Gadbois L."/>
            <person name="Gearin G."/>
            <person name="Gearin C.R."/>
            <person name="Giannoukos G."/>
            <person name="Goode T."/>
            <person name="Graham J."/>
            <person name="Grandbois E."/>
            <person name="Grewal S."/>
            <person name="Gyaltsen K."/>
            <person name="Hafez N."/>
            <person name="Hagos B."/>
            <person name="Hall J."/>
            <person name="Henson C."/>
            <person name="Hollinger A."/>
            <person name="Honan T."/>
            <person name="Huard M.D."/>
            <person name="Hughes L."/>
            <person name="Hurhula B."/>
            <person name="Husby M.E."/>
            <person name="Kamat A."/>
            <person name="Kanga B."/>
            <person name="Kashin S."/>
            <person name="Khazanovich D."/>
            <person name="Kisner P."/>
            <person name="Lance K."/>
            <person name="Lara M."/>
            <person name="Lee W."/>
            <person name="Lennon N."/>
            <person name="Letendre F."/>
            <person name="LeVine R."/>
            <person name="Lipovsky A."/>
            <person name="Liu X."/>
            <person name="Liu J."/>
            <person name="Liu S."/>
            <person name="Lokyitsang T."/>
            <person name="Lokyitsang Y."/>
            <person name="Lubonja R."/>
            <person name="Lui A."/>
            <person name="MacDonald P."/>
            <person name="Magnisalis V."/>
            <person name="Maru K."/>
            <person name="Matthews C."/>
            <person name="McCusker W."/>
            <person name="McDonough S."/>
            <person name="Mehta T."/>
            <person name="Meldrim J."/>
            <person name="Meneus L."/>
            <person name="Mihai O."/>
            <person name="Mihalev A."/>
            <person name="Mihova T."/>
            <person name="Mittelman R."/>
            <person name="Mlenga V."/>
            <person name="Montmayeur A."/>
            <person name="Mulrain L."/>
            <person name="Navidi A."/>
            <person name="Naylor J."/>
            <person name="Negash T."/>
            <person name="Nguyen T."/>
            <person name="Nguyen N."/>
            <person name="Nicol R."/>
            <person name="Norbu C."/>
            <person name="Norbu N."/>
            <person name="Novod N."/>
            <person name="O'Neill B."/>
            <person name="Osman S."/>
            <person name="Markiewicz E."/>
            <person name="Oyono O.L."/>
            <person name="Patti C."/>
            <person name="Phunkhang P."/>
            <person name="Pierre F."/>
            <person name="Priest M."/>
            <person name="Raghuraman S."/>
            <person name="Rege F."/>
            <person name="Reyes R."/>
            <person name="Rise C."/>
            <person name="Rogov P."/>
            <person name="Ross K."/>
            <person name="Ryan E."/>
            <person name="Settipalli S."/>
            <person name="Shea T."/>
            <person name="Sherpa N."/>
            <person name="Shi L."/>
            <person name="Shih D."/>
            <person name="Sparrow T."/>
            <person name="Spaulding J."/>
            <person name="Stalker J."/>
            <person name="Stange-Thomann N."/>
            <person name="Stavropoulos S."/>
            <person name="Stone C."/>
            <person name="Strader C."/>
            <person name="Tesfaye S."/>
            <person name="Thomson T."/>
            <person name="Thoulutsang Y."/>
            <person name="Thoulutsang D."/>
            <person name="Topham K."/>
            <person name="Topping I."/>
            <person name="Tsamla T."/>
            <person name="Vassiliev H."/>
            <person name="Vo A."/>
            <person name="Wangchuk T."/>
            <person name="Wangdi T."/>
            <person name="Weiand M."/>
            <person name="Wilkinson J."/>
            <person name="Wilson A."/>
            <person name="Yadav S."/>
            <person name="Young G."/>
            <person name="Yu Q."/>
            <person name="Zembek L."/>
            <person name="Zhong D."/>
            <person name="Zimmer A."/>
            <person name="Zwirko Z."/>
            <person name="Jaffe D.B."/>
            <person name="Alvarez P."/>
            <person name="Brockman W."/>
            <person name="Butler J."/>
            <person name="Chin C."/>
            <person name="Gnerre S."/>
            <person name="Grabherr M."/>
            <person name="Kleber M."/>
            <person name="Mauceli E."/>
            <person name="MacCallum I."/>
        </authorList>
    </citation>
    <scope>NUCLEOTIDE SEQUENCE [LARGE SCALE GENOMIC DNA]</scope>
    <source>
        <strain evidence="2">Tucson 15010-1051.87</strain>
    </source>
</reference>
<organism evidence="1 2">
    <name type="scientific">Drosophila virilis</name>
    <name type="common">Fruit fly</name>
    <dbReference type="NCBI Taxonomy" id="7244"/>
    <lineage>
        <taxon>Eukaryota</taxon>
        <taxon>Metazoa</taxon>
        <taxon>Ecdysozoa</taxon>
        <taxon>Arthropoda</taxon>
        <taxon>Hexapoda</taxon>
        <taxon>Insecta</taxon>
        <taxon>Pterygota</taxon>
        <taxon>Neoptera</taxon>
        <taxon>Endopterygota</taxon>
        <taxon>Diptera</taxon>
        <taxon>Brachycera</taxon>
        <taxon>Muscomorpha</taxon>
        <taxon>Ephydroidea</taxon>
        <taxon>Drosophilidae</taxon>
        <taxon>Drosophila</taxon>
    </lineage>
</organism>
<keyword evidence="2" id="KW-1185">Reference proteome</keyword>
<protein>
    <submittedName>
        <fullName evidence="1">Uncharacterized protein</fullName>
    </submittedName>
</protein>
<proteinExistence type="predicted"/>
<evidence type="ECO:0000313" key="1">
    <source>
        <dbReference type="EMBL" id="EDW64406.1"/>
    </source>
</evidence>
<dbReference type="AlphaFoldDB" id="B4LVL2"/>
<name>B4LVL2_DROVI</name>
<dbReference type="InParanoid" id="B4LVL2"/>
<sequence>MAPLRKTKEWSRSIICKPKDNLKTEAGMRAQRRAIALARNREDLEEDAKPKVIKNDFDWWLKLRKTNKSFCSKG</sequence>
<dbReference type="PhylomeDB" id="B4LVL2"/>
<dbReference type="OMA" id="ICKPKDN"/>
<dbReference type="Proteomes" id="UP000008792">
    <property type="component" value="Unassembled WGS sequence"/>
</dbReference>
<accession>B4LVL2</accession>
<evidence type="ECO:0000313" key="2">
    <source>
        <dbReference type="Proteomes" id="UP000008792"/>
    </source>
</evidence>
<dbReference type="OrthoDB" id="7762929at2759"/>
<gene>
    <name evidence="1" type="primary">Dvir\GJ22681</name>
    <name evidence="1" type="ORF">Dvir_GJ22681</name>
</gene>
<dbReference type="HOGENOM" id="CLU_2690500_0_0_1"/>
<dbReference type="EMBL" id="CH940649">
    <property type="protein sequence ID" value="EDW64406.1"/>
    <property type="molecule type" value="Genomic_DNA"/>
</dbReference>